<name>A0A553FMV2_9CORY</name>
<comment type="caution">
    <text evidence="1">The sequence shown here is derived from an EMBL/GenBank/DDBJ whole genome shotgun (WGS) entry which is preliminary data.</text>
</comment>
<dbReference type="Proteomes" id="UP000320443">
    <property type="component" value="Unassembled WGS sequence"/>
</dbReference>
<dbReference type="AlphaFoldDB" id="A0A553FMV2"/>
<evidence type="ECO:0000313" key="2">
    <source>
        <dbReference type="Proteomes" id="UP000320443"/>
    </source>
</evidence>
<dbReference type="RefSeq" id="WP_144014078.1">
    <property type="nucleotide sequence ID" value="NZ_VKDK01000032.1"/>
</dbReference>
<sequence>MMSVRHLIVEGQTEQQFAQRILVPLADSKGIYVVTNPPKTGTSKRGISARGGGAWKHMVDPARNFLKNPGIDKVGVLFDVYGSEFQKKHSELAGPELRNAVKSDATESILKGLDVDESRLVVGPVLYEFETLVIAALASGNTREKPTVVREARAALKKAHGDVEAINGAVSTSPSHRVAKWWEDSLGKRYEKHIDGPRILNEVPWPVVKKACPTFAQWVDAFLD</sequence>
<keyword evidence="2" id="KW-1185">Reference proteome</keyword>
<protein>
    <submittedName>
        <fullName evidence="1">DUF4276 family protein</fullName>
    </submittedName>
</protein>
<dbReference type="Pfam" id="PF14103">
    <property type="entry name" value="DUF4276"/>
    <property type="match status" value="1"/>
</dbReference>
<accession>A0A553FMV2</accession>
<reference evidence="1 2" key="1">
    <citation type="submission" date="2019-07" db="EMBL/GenBank/DDBJ databases">
        <title>Draft genome of C. aurimucosum strain 2274.</title>
        <authorList>
            <person name="Pacheco L.G.C."/>
            <person name="Aguiar E.R.G.R."/>
            <person name="Santos C.S."/>
            <person name="Rocha D.J.P.G."/>
            <person name="Sant'Anna L.O."/>
            <person name="Mattos-Guaraldi A.L."/>
            <person name="Santos L.S."/>
        </authorList>
    </citation>
    <scope>NUCLEOTIDE SEQUENCE [LARGE SCALE GENOMIC DNA]</scope>
    <source>
        <strain evidence="1 2">2274</strain>
    </source>
</reference>
<gene>
    <name evidence="1" type="ORF">FNY97_12710</name>
</gene>
<dbReference type="EMBL" id="VKDK01000032">
    <property type="protein sequence ID" value="TRX58584.1"/>
    <property type="molecule type" value="Genomic_DNA"/>
</dbReference>
<dbReference type="InterPro" id="IPR025455">
    <property type="entry name" value="DUF4276"/>
</dbReference>
<organism evidence="1 2">
    <name type="scientific">Corynebacterium hiratae</name>
    <dbReference type="NCBI Taxonomy" id="3139423"/>
    <lineage>
        <taxon>Bacteria</taxon>
        <taxon>Bacillati</taxon>
        <taxon>Actinomycetota</taxon>
        <taxon>Actinomycetes</taxon>
        <taxon>Mycobacteriales</taxon>
        <taxon>Corynebacteriaceae</taxon>
        <taxon>Corynebacterium</taxon>
    </lineage>
</organism>
<evidence type="ECO:0000313" key="1">
    <source>
        <dbReference type="EMBL" id="TRX58584.1"/>
    </source>
</evidence>
<proteinExistence type="predicted"/>